<feature type="domain" description="Doubled CXXCH motif" evidence="3">
    <location>
        <begin position="265"/>
        <end position="305"/>
    </location>
</feature>
<dbReference type="InterPro" id="IPR036280">
    <property type="entry name" value="Multihaem_cyt_sf"/>
</dbReference>
<reference evidence="4" key="1">
    <citation type="submission" date="2018-06" db="EMBL/GenBank/DDBJ databases">
        <authorList>
            <person name="Zhirakovskaya E."/>
        </authorList>
    </citation>
    <scope>NUCLEOTIDE SEQUENCE</scope>
</reference>
<feature type="transmembrane region" description="Helical" evidence="2">
    <location>
        <begin position="7"/>
        <end position="28"/>
    </location>
</feature>
<dbReference type="AlphaFoldDB" id="A0A3B0Z1I1"/>
<dbReference type="PANTHER" id="PTHR35038:SF6">
    <property type="entry name" value="SURFACE LOCALIZED DECAHEME CYTOCHROME C LIPOPROTEIN"/>
    <property type="match status" value="1"/>
</dbReference>
<proteinExistence type="predicted"/>
<evidence type="ECO:0000259" key="3">
    <source>
        <dbReference type="Pfam" id="PF09699"/>
    </source>
</evidence>
<dbReference type="Gene3D" id="1.10.1130.10">
    <property type="entry name" value="Flavocytochrome C3, Chain A"/>
    <property type="match status" value="1"/>
</dbReference>
<organism evidence="4">
    <name type="scientific">hydrothermal vent metagenome</name>
    <dbReference type="NCBI Taxonomy" id="652676"/>
    <lineage>
        <taxon>unclassified sequences</taxon>
        <taxon>metagenomes</taxon>
        <taxon>ecological metagenomes</taxon>
    </lineage>
</organism>
<dbReference type="InterPro" id="IPR010177">
    <property type="entry name" value="Paired_CXXCH_1"/>
</dbReference>
<accession>A0A3B0Z1I1</accession>
<name>A0A3B0Z1I1_9ZZZZ</name>
<evidence type="ECO:0000313" key="4">
    <source>
        <dbReference type="EMBL" id="VAW85521.1"/>
    </source>
</evidence>
<dbReference type="PANTHER" id="PTHR35038">
    <property type="entry name" value="DISSIMILATORY SULFITE REDUCTASE SIRA"/>
    <property type="match status" value="1"/>
</dbReference>
<dbReference type="EMBL" id="UOFP01000097">
    <property type="protein sequence ID" value="VAW85521.1"/>
    <property type="molecule type" value="Genomic_DNA"/>
</dbReference>
<dbReference type="InterPro" id="IPR051829">
    <property type="entry name" value="Multiheme_Cytochr_ET"/>
</dbReference>
<protein>
    <submittedName>
        <fullName evidence="4">Cytochrome c family protein</fullName>
    </submittedName>
</protein>
<evidence type="ECO:0000256" key="1">
    <source>
        <dbReference type="ARBA" id="ARBA00022729"/>
    </source>
</evidence>
<gene>
    <name evidence="4" type="ORF">MNBD_GAMMA18-2098</name>
</gene>
<keyword evidence="2" id="KW-1133">Transmembrane helix</keyword>
<keyword evidence="1" id="KW-0732">Signal</keyword>
<dbReference type="SUPFAM" id="SSF48695">
    <property type="entry name" value="Multiheme cytochromes"/>
    <property type="match status" value="1"/>
</dbReference>
<keyword evidence="2" id="KW-0472">Membrane</keyword>
<dbReference type="Pfam" id="PF09699">
    <property type="entry name" value="Paired_CXXCH_1"/>
    <property type="match status" value="1"/>
</dbReference>
<keyword evidence="2" id="KW-0812">Transmembrane</keyword>
<dbReference type="GO" id="GO:0016491">
    <property type="term" value="F:oxidoreductase activity"/>
    <property type="evidence" value="ECO:0007669"/>
    <property type="project" value="TreeGrafter"/>
</dbReference>
<sequence length="305" mass="32792">MRIQYTALPILIMISNMLLISVVCADGWRPTTKAPNHTSVANTGHNLTQRYSDMEAFMNSYRNDYNAVCVYCHTPHGASGQMGSIPLWNRTRPSASYDLYAIPTMLGQTITTPGANSMTCLSCHDGTVAIDSIINMPGPGGYLQAQESSVNLSFLDSWSGPGPNSGNHAVMFGSPASDCNRCHGTPPMFPSLGMADFSVFFIETDLRNDHPIGVEYPTTFGAGVDFKVPTGIQAGEMSFFDLNSNGKSDANEIRMYQTGDGYEVECASCHDPHGVPSAGAGSEFIPSFLRVSNAESALCLTCHTK</sequence>
<evidence type="ECO:0000256" key="2">
    <source>
        <dbReference type="SAM" id="Phobius"/>
    </source>
</evidence>